<dbReference type="RefSeq" id="WP_143985732.1">
    <property type="nucleotide sequence ID" value="NZ_CP041692.1"/>
</dbReference>
<feature type="region of interest" description="Disordered" evidence="1">
    <location>
        <begin position="201"/>
        <end position="236"/>
    </location>
</feature>
<reference evidence="4 5" key="1">
    <citation type="submission" date="2019-07" db="EMBL/GenBank/DDBJ databases">
        <title>Microlunatus dokdonensis sp. nov. isolated from the rhizospheric soil of the wild plant Elymus tsukushiensis.</title>
        <authorList>
            <person name="Ghim S.-Y."/>
            <person name="Hwang Y.-J."/>
            <person name="Son J.-S."/>
            <person name="Shin J.-H."/>
        </authorList>
    </citation>
    <scope>NUCLEOTIDE SEQUENCE [LARGE SCALE GENOMIC DNA]</scope>
    <source>
        <strain evidence="4 5">KUDC0627</strain>
    </source>
</reference>
<keyword evidence="5" id="KW-1185">Reference proteome</keyword>
<dbReference type="Proteomes" id="UP000319263">
    <property type="component" value="Chromosome"/>
</dbReference>
<feature type="domain" description="DUF7168" evidence="3">
    <location>
        <begin position="308"/>
        <end position="405"/>
    </location>
</feature>
<feature type="domain" description="DUF2786" evidence="2">
    <location>
        <begin position="242"/>
        <end position="280"/>
    </location>
</feature>
<feature type="compositionally biased region" description="Low complexity" evidence="1">
    <location>
        <begin position="219"/>
        <end position="230"/>
    </location>
</feature>
<dbReference type="Pfam" id="PF10979">
    <property type="entry name" value="DUF2786"/>
    <property type="match status" value="1"/>
</dbReference>
<name>A0A516PX62_9ACTN</name>
<sequence length="463" mass="50658">MSNRQRRRNDRSRSRPWSPAGGESAFVRPDARAHPRMAERAHAQAMAEQVRYVIDLGIRDTAPDVSAVVAEQVLIELEQLSVGAPADWLDPRFVMAEEVLTMIGNRWESGWQPADLLHYLRRGTPRLDDLGAAGVLEQHRRSGLAARAPAWWRAQLPGNFDVPAAGPGRAGWLFSADADPLRRWRRALSLMRQLRRMHRLAPLGPPPSAWRDETEPGGSRSPFASARPSSQRYGSSAVDPGLLGRVRALLAKAESTTFSAEAEALTAKAQELISRHAIDEALLQSESASAYQVSARRLYIDNPYALTKATLAQRVAEANRVRAVWDEQAGASTIVGMAGDLEQVELLFTSLLVQAVRAMTEHGDGSRTGSVNRSAGFRRSFLLAYATRIGERLSETAERVAAEYGTDLVPVLAEQQEAVDQELRRMFPSISSGGSRRVDARGWHAGTAAADQAVLPRGRLASG</sequence>
<organism evidence="4 5">
    <name type="scientific">Microlunatus elymi</name>
    <dbReference type="NCBI Taxonomy" id="2596828"/>
    <lineage>
        <taxon>Bacteria</taxon>
        <taxon>Bacillati</taxon>
        <taxon>Actinomycetota</taxon>
        <taxon>Actinomycetes</taxon>
        <taxon>Propionibacteriales</taxon>
        <taxon>Propionibacteriaceae</taxon>
        <taxon>Microlunatus</taxon>
    </lineage>
</organism>
<evidence type="ECO:0000313" key="4">
    <source>
        <dbReference type="EMBL" id="QDP95764.1"/>
    </source>
</evidence>
<gene>
    <name evidence="4" type="ORF">FOE78_07505</name>
</gene>
<feature type="region of interest" description="Disordered" evidence="1">
    <location>
        <begin position="1"/>
        <end position="34"/>
    </location>
</feature>
<feature type="compositionally biased region" description="Basic residues" evidence="1">
    <location>
        <begin position="1"/>
        <end position="10"/>
    </location>
</feature>
<dbReference type="OrthoDB" id="3508128at2"/>
<evidence type="ECO:0000259" key="2">
    <source>
        <dbReference type="Pfam" id="PF10979"/>
    </source>
</evidence>
<dbReference type="AlphaFoldDB" id="A0A516PX62"/>
<dbReference type="InterPro" id="IPR024498">
    <property type="entry name" value="DUF2786"/>
</dbReference>
<dbReference type="KEGG" id="mik:FOE78_07505"/>
<evidence type="ECO:0000259" key="3">
    <source>
        <dbReference type="Pfam" id="PF23771"/>
    </source>
</evidence>
<dbReference type="InterPro" id="IPR055592">
    <property type="entry name" value="DUF7168"/>
</dbReference>
<dbReference type="EMBL" id="CP041692">
    <property type="protein sequence ID" value="QDP95764.1"/>
    <property type="molecule type" value="Genomic_DNA"/>
</dbReference>
<dbReference type="Pfam" id="PF23771">
    <property type="entry name" value="DUF7168"/>
    <property type="match status" value="1"/>
</dbReference>
<evidence type="ECO:0000313" key="5">
    <source>
        <dbReference type="Proteomes" id="UP000319263"/>
    </source>
</evidence>
<accession>A0A516PX62</accession>
<proteinExistence type="predicted"/>
<protein>
    <submittedName>
        <fullName evidence="4">DUF2786 domain-containing protein</fullName>
    </submittedName>
</protein>
<evidence type="ECO:0000256" key="1">
    <source>
        <dbReference type="SAM" id="MobiDB-lite"/>
    </source>
</evidence>